<accession>A0A371I3L6</accession>
<dbReference type="InterPro" id="IPR036397">
    <property type="entry name" value="RNaseH_sf"/>
</dbReference>
<dbReference type="PANTHER" id="PTHR48475">
    <property type="entry name" value="RIBONUCLEASE H"/>
    <property type="match status" value="1"/>
</dbReference>
<evidence type="ECO:0008006" key="3">
    <source>
        <dbReference type="Google" id="ProtNLM"/>
    </source>
</evidence>
<keyword evidence="2" id="KW-1185">Reference proteome</keyword>
<evidence type="ECO:0000313" key="2">
    <source>
        <dbReference type="Proteomes" id="UP000257109"/>
    </source>
</evidence>
<dbReference type="AlphaFoldDB" id="A0A371I3L6"/>
<dbReference type="OrthoDB" id="6139274at2759"/>
<dbReference type="PANTHER" id="PTHR48475:SF1">
    <property type="entry name" value="RNASE H TYPE-1 DOMAIN-CONTAINING PROTEIN"/>
    <property type="match status" value="1"/>
</dbReference>
<reference evidence="1" key="1">
    <citation type="submission" date="2018-05" db="EMBL/GenBank/DDBJ databases">
        <title>Draft genome of Mucuna pruriens seed.</title>
        <authorList>
            <person name="Nnadi N.E."/>
            <person name="Vos R."/>
            <person name="Hasami M.H."/>
            <person name="Devisetty U.K."/>
            <person name="Aguiy J.C."/>
        </authorList>
    </citation>
    <scope>NUCLEOTIDE SEQUENCE [LARGE SCALE GENOMIC DNA]</scope>
    <source>
        <strain evidence="1">JCA_2017</strain>
    </source>
</reference>
<dbReference type="GO" id="GO:0003676">
    <property type="term" value="F:nucleic acid binding"/>
    <property type="evidence" value="ECO:0007669"/>
    <property type="project" value="InterPro"/>
</dbReference>
<feature type="non-terminal residue" evidence="1">
    <location>
        <position position="1"/>
    </location>
</feature>
<dbReference type="Gene3D" id="3.30.420.10">
    <property type="entry name" value="Ribonuclease H-like superfamily/Ribonuclease H"/>
    <property type="match status" value="1"/>
</dbReference>
<dbReference type="Proteomes" id="UP000257109">
    <property type="component" value="Unassembled WGS sequence"/>
</dbReference>
<dbReference type="SUPFAM" id="SSF56672">
    <property type="entry name" value="DNA/RNA polymerases"/>
    <property type="match status" value="1"/>
</dbReference>
<dbReference type="InterPro" id="IPR043502">
    <property type="entry name" value="DNA/RNA_pol_sf"/>
</dbReference>
<gene>
    <name evidence="1" type="ORF">CR513_06021</name>
</gene>
<sequence>MQTMLETPPILTKPSTCKPILVYLPVSNEAVLHGLEIRCQRIEKEVLDLVITARRLQSYFQSNQVNVWTELPIKQVLRKPNLARRMVGWTVELSEFDISFKRRGHEWFLFVDRASNQKGSGARVILEGSNNVMIDQSLHFEFKASNNQAKYKTLLVGMKLVGKLGAQVLTTKSDSFV</sequence>
<proteinExistence type="predicted"/>
<comment type="caution">
    <text evidence="1">The sequence shown here is derived from an EMBL/GenBank/DDBJ whole genome shotgun (WGS) entry which is preliminary data.</text>
</comment>
<name>A0A371I3L6_MUCPR</name>
<protein>
    <recommendedName>
        <fullName evidence="3">RNase H type-1 domain-containing protein</fullName>
    </recommendedName>
</protein>
<organism evidence="1 2">
    <name type="scientific">Mucuna pruriens</name>
    <name type="common">Velvet bean</name>
    <name type="synonym">Dolichos pruriens</name>
    <dbReference type="NCBI Taxonomy" id="157652"/>
    <lineage>
        <taxon>Eukaryota</taxon>
        <taxon>Viridiplantae</taxon>
        <taxon>Streptophyta</taxon>
        <taxon>Embryophyta</taxon>
        <taxon>Tracheophyta</taxon>
        <taxon>Spermatophyta</taxon>
        <taxon>Magnoliopsida</taxon>
        <taxon>eudicotyledons</taxon>
        <taxon>Gunneridae</taxon>
        <taxon>Pentapetalae</taxon>
        <taxon>rosids</taxon>
        <taxon>fabids</taxon>
        <taxon>Fabales</taxon>
        <taxon>Fabaceae</taxon>
        <taxon>Papilionoideae</taxon>
        <taxon>50 kb inversion clade</taxon>
        <taxon>NPAAA clade</taxon>
        <taxon>indigoferoid/millettioid clade</taxon>
        <taxon>Phaseoleae</taxon>
        <taxon>Mucuna</taxon>
    </lineage>
</organism>
<evidence type="ECO:0000313" key="1">
    <source>
        <dbReference type="EMBL" id="RDY09593.1"/>
    </source>
</evidence>
<dbReference type="EMBL" id="QJKJ01001013">
    <property type="protein sequence ID" value="RDY09593.1"/>
    <property type="molecule type" value="Genomic_DNA"/>
</dbReference>